<name>A0ABU5YCE9_9FLAO</name>
<evidence type="ECO:0008006" key="3">
    <source>
        <dbReference type="Google" id="ProtNLM"/>
    </source>
</evidence>
<dbReference type="Proteomes" id="UP001324270">
    <property type="component" value="Unassembled WGS sequence"/>
</dbReference>
<accession>A0ABU5YCE9</accession>
<dbReference type="InterPro" id="IPR009057">
    <property type="entry name" value="Homeodomain-like_sf"/>
</dbReference>
<gene>
    <name evidence="1" type="ORF">VJJ49_13220</name>
</gene>
<dbReference type="RefSeq" id="WP_323980178.1">
    <property type="nucleotide sequence ID" value="NZ_JAYKBV010000026.1"/>
</dbReference>
<evidence type="ECO:0000313" key="2">
    <source>
        <dbReference type="Proteomes" id="UP001324270"/>
    </source>
</evidence>
<reference evidence="1 2" key="1">
    <citation type="submission" date="2023-12" db="EMBL/GenBank/DDBJ databases">
        <title>Genomic sequences of Capnocytophaga and Parvimonas strains.</title>
        <authorList>
            <person name="Watt R.M."/>
            <person name="Wang M."/>
            <person name="Yang T."/>
            <person name="Tong W.M."/>
        </authorList>
    </citation>
    <scope>NUCLEOTIDE SEQUENCE [LARGE SCALE GENOMIC DNA]</scope>
    <source>
        <strain evidence="1 2">CCUG 13156</strain>
    </source>
</reference>
<dbReference type="EMBL" id="JAYKBV010000026">
    <property type="protein sequence ID" value="MEB3041637.1"/>
    <property type="molecule type" value="Genomic_DNA"/>
</dbReference>
<keyword evidence="2" id="KW-1185">Reference proteome</keyword>
<protein>
    <recommendedName>
        <fullName evidence="3">Helix-turn-helix domain-containing protein</fullName>
    </recommendedName>
</protein>
<sequence length="144" mass="16535">MAKTKDAVRIKAEQYYIENIEVTQAEVAELYGVRPATIGEWVKKYDWEDKRLNFHASPTIIKQKLQAETIRVMNGQEPTFSASDVGKLMAALDRCETQADPTTVYKVLKELDMFISQQDAEFAAQCTKFHKQFLQLKVKNEQEG</sequence>
<comment type="caution">
    <text evidence="1">The sequence shown here is derived from an EMBL/GenBank/DDBJ whole genome shotgun (WGS) entry which is preliminary data.</text>
</comment>
<proteinExistence type="predicted"/>
<organism evidence="1 2">
    <name type="scientific">Capnocytophaga gingivalis</name>
    <dbReference type="NCBI Taxonomy" id="1017"/>
    <lineage>
        <taxon>Bacteria</taxon>
        <taxon>Pseudomonadati</taxon>
        <taxon>Bacteroidota</taxon>
        <taxon>Flavobacteriia</taxon>
        <taxon>Flavobacteriales</taxon>
        <taxon>Flavobacteriaceae</taxon>
        <taxon>Capnocytophaga</taxon>
    </lineage>
</organism>
<evidence type="ECO:0000313" key="1">
    <source>
        <dbReference type="EMBL" id="MEB3041637.1"/>
    </source>
</evidence>
<dbReference type="SUPFAM" id="SSF46689">
    <property type="entry name" value="Homeodomain-like"/>
    <property type="match status" value="1"/>
</dbReference>